<sequence>MPSANGSSIIYHLKPKKHAEKVRVLEHHDELRVVHFQHHSSDLSDIRTISVHSTDLRVDTLSEHLLLLLQRNTSEWDEEPVGRAPELQQQRTGCTSWAAAWVLQWAPGHGRSEVRELRQRRSGRSTAAAAHSLSSHVLLSHASELASGRELSALHGLSRFLRLLEANESESLGSSVLVAHDLARNPSTCFSCISLTAFSACSGSSKATNPNPLGFPSPSFMIAQLICHKNQIKETNGSEFAEHLLELLLVDVIFEILDEDIGESLGGLAHFSQTSSARLELAHEAAMKDNQRHL</sequence>
<keyword evidence="2" id="KW-1185">Reference proteome</keyword>
<name>A0A2A6B4L7_PRIPA</name>
<dbReference type="Proteomes" id="UP000005239">
    <property type="component" value="Unassembled WGS sequence"/>
</dbReference>
<organism evidence="1 2">
    <name type="scientific">Pristionchus pacificus</name>
    <name type="common">Parasitic nematode worm</name>
    <dbReference type="NCBI Taxonomy" id="54126"/>
    <lineage>
        <taxon>Eukaryota</taxon>
        <taxon>Metazoa</taxon>
        <taxon>Ecdysozoa</taxon>
        <taxon>Nematoda</taxon>
        <taxon>Chromadorea</taxon>
        <taxon>Rhabditida</taxon>
        <taxon>Rhabditina</taxon>
        <taxon>Diplogasteromorpha</taxon>
        <taxon>Diplogasteroidea</taxon>
        <taxon>Neodiplogasteridae</taxon>
        <taxon>Pristionchus</taxon>
    </lineage>
</organism>
<dbReference type="AlphaFoldDB" id="A0A2A6B4L7"/>
<accession>A0A2A6B4L7</accession>
<reference evidence="2" key="1">
    <citation type="journal article" date="2008" name="Nat. Genet.">
        <title>The Pristionchus pacificus genome provides a unique perspective on nematode lifestyle and parasitism.</title>
        <authorList>
            <person name="Dieterich C."/>
            <person name="Clifton S.W."/>
            <person name="Schuster L.N."/>
            <person name="Chinwalla A."/>
            <person name="Delehaunty K."/>
            <person name="Dinkelacker I."/>
            <person name="Fulton L."/>
            <person name="Fulton R."/>
            <person name="Godfrey J."/>
            <person name="Minx P."/>
            <person name="Mitreva M."/>
            <person name="Roeseler W."/>
            <person name="Tian H."/>
            <person name="Witte H."/>
            <person name="Yang S.P."/>
            <person name="Wilson R.K."/>
            <person name="Sommer R.J."/>
        </authorList>
    </citation>
    <scope>NUCLEOTIDE SEQUENCE [LARGE SCALE GENOMIC DNA]</scope>
    <source>
        <strain evidence="2">PS312</strain>
    </source>
</reference>
<gene>
    <name evidence="1" type="primary">WBGene00283149</name>
</gene>
<evidence type="ECO:0000313" key="1">
    <source>
        <dbReference type="EnsemblMetazoa" id="PPA44780.1"/>
    </source>
</evidence>
<dbReference type="EnsemblMetazoa" id="PPA44780.1">
    <property type="protein sequence ID" value="PPA44780.1"/>
    <property type="gene ID" value="WBGene00283149"/>
</dbReference>
<accession>A0A8R1V2E0</accession>
<protein>
    <submittedName>
        <fullName evidence="1">Uncharacterized protein</fullName>
    </submittedName>
</protein>
<proteinExistence type="predicted"/>
<evidence type="ECO:0000313" key="2">
    <source>
        <dbReference type="Proteomes" id="UP000005239"/>
    </source>
</evidence>
<reference evidence="1" key="2">
    <citation type="submission" date="2022-06" db="UniProtKB">
        <authorList>
            <consortium name="EnsemblMetazoa"/>
        </authorList>
    </citation>
    <scope>IDENTIFICATION</scope>
    <source>
        <strain evidence="1">PS312</strain>
    </source>
</reference>